<dbReference type="AlphaFoldDB" id="A0A0W8FD32"/>
<comment type="caution">
    <text evidence="1">The sequence shown here is derived from an EMBL/GenBank/DDBJ whole genome shotgun (WGS) entry which is preliminary data.</text>
</comment>
<reference evidence="1" key="1">
    <citation type="journal article" date="2015" name="Proc. Natl. Acad. Sci. U.S.A.">
        <title>Networks of energetic and metabolic interactions define dynamics in microbial communities.</title>
        <authorList>
            <person name="Embree M."/>
            <person name="Liu J.K."/>
            <person name="Al-Bassam M.M."/>
            <person name="Zengler K."/>
        </authorList>
    </citation>
    <scope>NUCLEOTIDE SEQUENCE</scope>
</reference>
<accession>A0A0W8FD32</accession>
<name>A0A0W8FD32_9ZZZZ</name>
<evidence type="ECO:0008006" key="2">
    <source>
        <dbReference type="Google" id="ProtNLM"/>
    </source>
</evidence>
<dbReference type="EMBL" id="LNQE01001361">
    <property type="protein sequence ID" value="KUG18788.1"/>
    <property type="molecule type" value="Genomic_DNA"/>
</dbReference>
<gene>
    <name evidence="1" type="ORF">ASZ90_011495</name>
</gene>
<sequence length="101" mass="11813">MLIDKIKEQILLNNYIITFHAHRRMDERGISTEDLVNLILDGSIIEDYPDSRPCPSALIAGRAGWRYCHAVVALCENHLRIITVYWPEDGEWKDNMTRRMN</sequence>
<dbReference type="InterPro" id="IPR025354">
    <property type="entry name" value="DUF4258"/>
</dbReference>
<dbReference type="Pfam" id="PF14076">
    <property type="entry name" value="DUF4258"/>
    <property type="match status" value="1"/>
</dbReference>
<proteinExistence type="predicted"/>
<evidence type="ECO:0000313" key="1">
    <source>
        <dbReference type="EMBL" id="KUG18788.1"/>
    </source>
</evidence>
<organism evidence="1">
    <name type="scientific">hydrocarbon metagenome</name>
    <dbReference type="NCBI Taxonomy" id="938273"/>
    <lineage>
        <taxon>unclassified sequences</taxon>
        <taxon>metagenomes</taxon>
        <taxon>ecological metagenomes</taxon>
    </lineage>
</organism>
<protein>
    <recommendedName>
        <fullName evidence="2">DUF4258 domain-containing protein</fullName>
    </recommendedName>
</protein>